<evidence type="ECO:0000313" key="3">
    <source>
        <dbReference type="EMBL" id="CAD5117180.1"/>
    </source>
</evidence>
<evidence type="ECO:0000313" key="4">
    <source>
        <dbReference type="Proteomes" id="UP000549394"/>
    </source>
</evidence>
<evidence type="ECO:0000256" key="2">
    <source>
        <dbReference type="SAM" id="Phobius"/>
    </source>
</evidence>
<protein>
    <submittedName>
        <fullName evidence="3">DgyrCDS5980</fullName>
    </submittedName>
</protein>
<keyword evidence="2" id="KW-1133">Transmembrane helix</keyword>
<feature type="compositionally biased region" description="Polar residues" evidence="1">
    <location>
        <begin position="183"/>
        <end position="194"/>
    </location>
</feature>
<feature type="compositionally biased region" description="Basic and acidic residues" evidence="1">
    <location>
        <begin position="133"/>
        <end position="147"/>
    </location>
</feature>
<keyword evidence="2" id="KW-0812">Transmembrane</keyword>
<dbReference type="AlphaFoldDB" id="A0A7I8VN82"/>
<dbReference type="EMBL" id="CAJFCJ010000007">
    <property type="protein sequence ID" value="CAD5117180.1"/>
    <property type="molecule type" value="Genomic_DNA"/>
</dbReference>
<feature type="compositionally biased region" description="Basic and acidic residues" evidence="1">
    <location>
        <begin position="70"/>
        <end position="91"/>
    </location>
</feature>
<reference evidence="3 4" key="1">
    <citation type="submission" date="2020-08" db="EMBL/GenBank/DDBJ databases">
        <authorList>
            <person name="Hejnol A."/>
        </authorList>
    </citation>
    <scope>NUCLEOTIDE SEQUENCE [LARGE SCALE GENOMIC DNA]</scope>
</reference>
<feature type="compositionally biased region" description="Basic and acidic residues" evidence="1">
    <location>
        <begin position="160"/>
        <end position="169"/>
    </location>
</feature>
<dbReference type="OrthoDB" id="6163041at2759"/>
<feature type="compositionally biased region" description="Basic and acidic residues" evidence="1">
    <location>
        <begin position="100"/>
        <end position="120"/>
    </location>
</feature>
<organism evidence="3 4">
    <name type="scientific">Dimorphilus gyrociliatus</name>
    <dbReference type="NCBI Taxonomy" id="2664684"/>
    <lineage>
        <taxon>Eukaryota</taxon>
        <taxon>Metazoa</taxon>
        <taxon>Spiralia</taxon>
        <taxon>Lophotrochozoa</taxon>
        <taxon>Annelida</taxon>
        <taxon>Polychaeta</taxon>
        <taxon>Polychaeta incertae sedis</taxon>
        <taxon>Dinophilidae</taxon>
        <taxon>Dimorphilus</taxon>
    </lineage>
</organism>
<sequence>MDSMEFLNVQFAIPIVGVVLCVFLVFAFGFRSVGQPSFEAIGEVEIKRRKGREVKKNSKTKVTNSTTIIEKSKNEPEKKSTVKKRSTENKPVKQLSVKKNVNEKPHKPVVEEEMTMKDGEWQTCLSKRRSRKLREESISNDSDKETQKSSTKKGKSAENMNRKKEERPQNSKQKSKPLKESVENLNATKSSNVKPTVRKEALKEVESNQPTKKVEEKLIINTSETSQGKNIATENSHSKETNGYSLPRWARAEYKLGDKAPFDRNFDINKPSEALVKFSLWQACFKSKCLRTETLLTEEYLCVSFNSNEGGSIILAQLCKVYKVKVGYASYIIVTAACLQLFGALFSYFAFGSITDFRETSIKSADESEI</sequence>
<evidence type="ECO:0000256" key="1">
    <source>
        <dbReference type="SAM" id="MobiDB-lite"/>
    </source>
</evidence>
<proteinExistence type="predicted"/>
<accession>A0A7I8VN82</accession>
<gene>
    <name evidence="3" type="ORF">DGYR_LOCUS5735</name>
</gene>
<feature type="transmembrane region" description="Helical" evidence="2">
    <location>
        <begin position="328"/>
        <end position="351"/>
    </location>
</feature>
<keyword evidence="2" id="KW-0472">Membrane</keyword>
<comment type="caution">
    <text evidence="3">The sequence shown here is derived from an EMBL/GenBank/DDBJ whole genome shotgun (WGS) entry which is preliminary data.</text>
</comment>
<name>A0A7I8VN82_9ANNE</name>
<feature type="region of interest" description="Disordered" evidence="1">
    <location>
        <begin position="55"/>
        <end position="210"/>
    </location>
</feature>
<feature type="compositionally biased region" description="Basic and acidic residues" evidence="1">
    <location>
        <begin position="197"/>
        <end position="210"/>
    </location>
</feature>
<dbReference type="Proteomes" id="UP000549394">
    <property type="component" value="Unassembled WGS sequence"/>
</dbReference>
<feature type="transmembrane region" description="Helical" evidence="2">
    <location>
        <begin position="12"/>
        <end position="30"/>
    </location>
</feature>
<keyword evidence="4" id="KW-1185">Reference proteome</keyword>